<dbReference type="AlphaFoldDB" id="A0A849C2H4"/>
<evidence type="ECO:0008006" key="3">
    <source>
        <dbReference type="Google" id="ProtNLM"/>
    </source>
</evidence>
<gene>
    <name evidence="1" type="ORF">HLB23_09200</name>
</gene>
<comment type="caution">
    <text evidence="1">The sequence shown here is derived from an EMBL/GenBank/DDBJ whole genome shotgun (WGS) entry which is preliminary data.</text>
</comment>
<reference evidence="1 2" key="1">
    <citation type="submission" date="2020-05" db="EMBL/GenBank/DDBJ databases">
        <title>MicrobeNet Type strains.</title>
        <authorList>
            <person name="Nicholson A.C."/>
        </authorList>
    </citation>
    <scope>NUCLEOTIDE SEQUENCE [LARGE SCALE GENOMIC DNA]</scope>
    <source>
        <strain evidence="1 2">JCM 3224</strain>
    </source>
</reference>
<organism evidence="1 2">
    <name type="scientific">Nocardia uniformis</name>
    <dbReference type="NCBI Taxonomy" id="53432"/>
    <lineage>
        <taxon>Bacteria</taxon>
        <taxon>Bacillati</taxon>
        <taxon>Actinomycetota</taxon>
        <taxon>Actinomycetes</taxon>
        <taxon>Mycobacteriales</taxon>
        <taxon>Nocardiaceae</taxon>
        <taxon>Nocardia</taxon>
    </lineage>
</organism>
<accession>A0A849C2H4</accession>
<dbReference type="Proteomes" id="UP000586827">
    <property type="component" value="Unassembled WGS sequence"/>
</dbReference>
<keyword evidence="2" id="KW-1185">Reference proteome</keyword>
<proteinExistence type="predicted"/>
<dbReference type="EMBL" id="JABELX010000003">
    <property type="protein sequence ID" value="NNH70037.1"/>
    <property type="molecule type" value="Genomic_DNA"/>
</dbReference>
<evidence type="ECO:0000313" key="2">
    <source>
        <dbReference type="Proteomes" id="UP000586827"/>
    </source>
</evidence>
<name>A0A849C2H4_9NOCA</name>
<evidence type="ECO:0000313" key="1">
    <source>
        <dbReference type="EMBL" id="NNH70037.1"/>
    </source>
</evidence>
<dbReference type="RefSeq" id="WP_084521004.1">
    <property type="nucleotide sequence ID" value="NZ_JABELX010000003.1"/>
</dbReference>
<sequence>MPTELGMRVTDTMKSRNIAVGPVVAHPRSQRWTFLAVPDTPLDDLLLYAEMFRASVTVAPEGAEVALPSPADTAGTYRVWNALPNTGYRPSAAVLLEIIRHCARLPRATDTRASD</sequence>
<protein>
    <recommendedName>
        <fullName evidence="3">DNA-directed RNA polymerase subunit beta</fullName>
    </recommendedName>
</protein>